<gene>
    <name evidence="2" type="ORF">EI547_16065</name>
</gene>
<accession>A0ABR9G236</accession>
<dbReference type="EMBL" id="RRZB01000053">
    <property type="protein sequence ID" value="MBE0464953.1"/>
    <property type="molecule type" value="Genomic_DNA"/>
</dbReference>
<keyword evidence="1" id="KW-0472">Membrane</keyword>
<sequence>MRGWWLGVWISSSVTLLAGFLLWRAFYAQASGMLYLARRDDHLYGHWQRPYGELSEELVVRCDYLGPWLIGLWVGPERVWLWPDSLPRHSHRMLRRLCHRAGR</sequence>
<evidence type="ECO:0000313" key="3">
    <source>
        <dbReference type="Proteomes" id="UP001645038"/>
    </source>
</evidence>
<evidence type="ECO:0008006" key="4">
    <source>
        <dbReference type="Google" id="ProtNLM"/>
    </source>
</evidence>
<keyword evidence="1" id="KW-0812">Transmembrane</keyword>
<feature type="transmembrane region" description="Helical" evidence="1">
    <location>
        <begin position="6"/>
        <end position="26"/>
    </location>
</feature>
<comment type="caution">
    <text evidence="2">The sequence shown here is derived from an EMBL/GenBank/DDBJ whole genome shotgun (WGS) entry which is preliminary data.</text>
</comment>
<dbReference type="Proteomes" id="UP001645038">
    <property type="component" value="Unassembled WGS sequence"/>
</dbReference>
<proteinExistence type="predicted"/>
<organism evidence="2 3">
    <name type="scientific">Halomonas colorata</name>
    <dbReference type="NCBI Taxonomy" id="2742615"/>
    <lineage>
        <taxon>Bacteria</taxon>
        <taxon>Pseudomonadati</taxon>
        <taxon>Pseudomonadota</taxon>
        <taxon>Gammaproteobacteria</taxon>
        <taxon>Oceanospirillales</taxon>
        <taxon>Halomonadaceae</taxon>
        <taxon>Halomonas</taxon>
    </lineage>
</organism>
<reference evidence="2 3" key="1">
    <citation type="submission" date="2020-07" db="EMBL/GenBank/DDBJ databases">
        <title>Halophilic bacteria isolated from french cheeses.</title>
        <authorList>
            <person name="Kothe C.I."/>
            <person name="Farah-Kraiem B."/>
            <person name="Renault P."/>
            <person name="Dridi B."/>
        </authorList>
    </citation>
    <scope>NUCLEOTIDE SEQUENCE [LARGE SCALE GENOMIC DNA]</scope>
    <source>
        <strain evidence="2 3">FME20</strain>
    </source>
</reference>
<evidence type="ECO:0000256" key="1">
    <source>
        <dbReference type="SAM" id="Phobius"/>
    </source>
</evidence>
<protein>
    <recommendedName>
        <fullName evidence="4">Toxin CptA</fullName>
    </recommendedName>
</protein>
<name>A0ABR9G236_9GAMM</name>
<keyword evidence="3" id="KW-1185">Reference proteome</keyword>
<evidence type="ECO:0000313" key="2">
    <source>
        <dbReference type="EMBL" id="MBE0464953.1"/>
    </source>
</evidence>
<keyword evidence="1" id="KW-1133">Transmembrane helix</keyword>